<name>A0A3M6UXC0_POCDA</name>
<dbReference type="Pfam" id="PF13639">
    <property type="entry name" value="zf-RING_2"/>
    <property type="match status" value="1"/>
</dbReference>
<dbReference type="PANTHER" id="PTHR25462">
    <property type="entry name" value="BONUS, ISOFORM C-RELATED"/>
    <property type="match status" value="1"/>
</dbReference>
<dbReference type="InterPro" id="IPR001841">
    <property type="entry name" value="Znf_RING"/>
</dbReference>
<dbReference type="OrthoDB" id="9049620at2759"/>
<dbReference type="EMBL" id="RCHS01000537">
    <property type="protein sequence ID" value="RMX58301.1"/>
    <property type="molecule type" value="Genomic_DNA"/>
</dbReference>
<keyword evidence="3" id="KW-0862">Zinc</keyword>
<dbReference type="InterPro" id="IPR013083">
    <property type="entry name" value="Znf_RING/FYVE/PHD"/>
</dbReference>
<dbReference type="InterPro" id="IPR017907">
    <property type="entry name" value="Znf_RING_CS"/>
</dbReference>
<protein>
    <recommendedName>
        <fullName evidence="6">RING-type domain-containing protein</fullName>
    </recommendedName>
</protein>
<evidence type="ECO:0000256" key="3">
    <source>
        <dbReference type="ARBA" id="ARBA00022833"/>
    </source>
</evidence>
<evidence type="ECO:0000256" key="2">
    <source>
        <dbReference type="ARBA" id="ARBA00022771"/>
    </source>
</evidence>
<keyword evidence="8" id="KW-1185">Reference proteome</keyword>
<dbReference type="Proteomes" id="UP000275408">
    <property type="component" value="Unassembled WGS sequence"/>
</dbReference>
<dbReference type="GO" id="GO:0008270">
    <property type="term" value="F:zinc ion binding"/>
    <property type="evidence" value="ECO:0007669"/>
    <property type="project" value="UniProtKB-KW"/>
</dbReference>
<organism evidence="7 8">
    <name type="scientific">Pocillopora damicornis</name>
    <name type="common">Cauliflower coral</name>
    <name type="synonym">Millepora damicornis</name>
    <dbReference type="NCBI Taxonomy" id="46731"/>
    <lineage>
        <taxon>Eukaryota</taxon>
        <taxon>Metazoa</taxon>
        <taxon>Cnidaria</taxon>
        <taxon>Anthozoa</taxon>
        <taxon>Hexacorallia</taxon>
        <taxon>Scleractinia</taxon>
        <taxon>Astrocoeniina</taxon>
        <taxon>Pocilloporidae</taxon>
        <taxon>Pocillopora</taxon>
    </lineage>
</organism>
<evidence type="ECO:0000256" key="5">
    <source>
        <dbReference type="SAM" id="Coils"/>
    </source>
</evidence>
<dbReference type="SMART" id="SM00184">
    <property type="entry name" value="RING"/>
    <property type="match status" value="1"/>
</dbReference>
<dbReference type="AlphaFoldDB" id="A0A3M6UXC0"/>
<dbReference type="SUPFAM" id="SSF101898">
    <property type="entry name" value="NHL repeat"/>
    <property type="match status" value="1"/>
</dbReference>
<reference evidence="7 8" key="1">
    <citation type="journal article" date="2018" name="Sci. Rep.">
        <title>Comparative analysis of the Pocillopora damicornis genome highlights role of immune system in coral evolution.</title>
        <authorList>
            <person name="Cunning R."/>
            <person name="Bay R.A."/>
            <person name="Gillette P."/>
            <person name="Baker A.C."/>
            <person name="Traylor-Knowles N."/>
        </authorList>
    </citation>
    <scope>NUCLEOTIDE SEQUENCE [LARGE SCALE GENOMIC DNA]</scope>
    <source>
        <strain evidence="7">RSMAS</strain>
        <tissue evidence="7">Whole animal</tissue>
    </source>
</reference>
<feature type="coiled-coil region" evidence="5">
    <location>
        <begin position="141"/>
        <end position="175"/>
    </location>
</feature>
<dbReference type="InterPro" id="IPR011042">
    <property type="entry name" value="6-blade_b-propeller_TolB-like"/>
</dbReference>
<accession>A0A3M6UXC0</accession>
<evidence type="ECO:0000256" key="4">
    <source>
        <dbReference type="PROSITE-ProRule" id="PRU00175"/>
    </source>
</evidence>
<gene>
    <name evidence="7" type="ORF">pdam_00000033</name>
</gene>
<keyword evidence="1" id="KW-0479">Metal-binding</keyword>
<dbReference type="SUPFAM" id="SSF57850">
    <property type="entry name" value="RING/U-box"/>
    <property type="match status" value="1"/>
</dbReference>
<dbReference type="InterPro" id="IPR047153">
    <property type="entry name" value="TRIM45/56/19-like"/>
</dbReference>
<evidence type="ECO:0000256" key="1">
    <source>
        <dbReference type="ARBA" id="ARBA00022723"/>
    </source>
</evidence>
<dbReference type="Gene3D" id="3.30.40.10">
    <property type="entry name" value="Zinc/RING finger domain, C3HC4 (zinc finger)"/>
    <property type="match status" value="1"/>
</dbReference>
<sequence length="613" mass="69207">MFSTEQDGRIWRVALPDEASEEAWFLDHAYYFVCFGMRQNKMATATLNDVVAAVELEISCPICLEDFEEPKCLPNCAHNVCQHCLEGMLRKKTDFVECPVCRIESAIPQGGIAAFPKNHLIVRLIERTPGRKEKEAIKEALKTCKGKLEGAETALKDMEDRYVTSRSKAQEIKQKIKSIAEDVITKVREHESRILDEIDQKLTQNRNEVTFETHKSNATELCENATSCIQTVEDILHNGEVSDLKDLKDALIEELHEFSESLESRKFWANCEFTYPFDVSLSNTESVDKFLQNDCSLGNLLINTASDADLDSASAAEEIPEVSVFSGVCFDTPVDVRNMDFSNCGTLIQTVDNLTCELQKFNPFSVAVARNSGHFVALDEELKNVHIFNEEGEHSKRFRIMYGDLWDIGVSNENEIVVLNRESNRILHYDMNGNFQKKFVTPPRHNVKFTSISVDMHGRFVITSSPCYEETQEDTEPCILVYNQSEKLTMSFGDGILLSPQKAVFLNGKFFVADSGKESIVVFDKSGIFLEEIAKGCLEHPCSVAADYTQGNIVVCDRGNPSVNIYSQTGELLHHLQFEDIPLQVAFTKNFENLLICFEVDNGNKNIQMLTYS</sequence>
<feature type="domain" description="RING-type" evidence="6">
    <location>
        <begin position="60"/>
        <end position="102"/>
    </location>
</feature>
<evidence type="ECO:0000259" key="6">
    <source>
        <dbReference type="PROSITE" id="PS50089"/>
    </source>
</evidence>
<dbReference type="PROSITE" id="PS00518">
    <property type="entry name" value="ZF_RING_1"/>
    <property type="match status" value="1"/>
</dbReference>
<evidence type="ECO:0000313" key="7">
    <source>
        <dbReference type="EMBL" id="RMX58301.1"/>
    </source>
</evidence>
<dbReference type="Gene3D" id="2.40.10.500">
    <property type="match status" value="1"/>
</dbReference>
<evidence type="ECO:0000313" key="8">
    <source>
        <dbReference type="Proteomes" id="UP000275408"/>
    </source>
</evidence>
<proteinExistence type="predicted"/>
<dbReference type="PANTHER" id="PTHR25462:SF300">
    <property type="entry name" value="RING-TYPE DOMAIN-CONTAINING PROTEIN"/>
    <property type="match status" value="1"/>
</dbReference>
<comment type="caution">
    <text evidence="7">The sequence shown here is derived from an EMBL/GenBank/DDBJ whole genome shotgun (WGS) entry which is preliminary data.</text>
</comment>
<dbReference type="PROSITE" id="PS50089">
    <property type="entry name" value="ZF_RING_2"/>
    <property type="match status" value="1"/>
</dbReference>
<keyword evidence="5" id="KW-0175">Coiled coil</keyword>
<dbReference type="Gene3D" id="2.120.10.30">
    <property type="entry name" value="TolB, C-terminal domain"/>
    <property type="match status" value="1"/>
</dbReference>
<keyword evidence="2 4" id="KW-0863">Zinc-finger</keyword>